<feature type="compositionally biased region" description="Polar residues" evidence="1">
    <location>
        <begin position="188"/>
        <end position="198"/>
    </location>
</feature>
<name>A0A3R9REJ8_9BACI</name>
<dbReference type="Proteomes" id="UP000275076">
    <property type="component" value="Unassembled WGS sequence"/>
</dbReference>
<dbReference type="EMBL" id="RBVX01000006">
    <property type="protein sequence ID" value="RSL33712.1"/>
    <property type="molecule type" value="Genomic_DNA"/>
</dbReference>
<gene>
    <name evidence="2" type="ORF">D7Z54_08425</name>
</gene>
<evidence type="ECO:0000256" key="1">
    <source>
        <dbReference type="SAM" id="MobiDB-lite"/>
    </source>
</evidence>
<feature type="region of interest" description="Disordered" evidence="1">
    <location>
        <begin position="172"/>
        <end position="207"/>
    </location>
</feature>
<proteinExistence type="predicted"/>
<evidence type="ECO:0000313" key="3">
    <source>
        <dbReference type="Proteomes" id="UP000275076"/>
    </source>
</evidence>
<accession>A0A3R9REJ8</accession>
<evidence type="ECO:0000313" key="2">
    <source>
        <dbReference type="EMBL" id="RSL33712.1"/>
    </source>
</evidence>
<sequence length="207" mass="22996">MTESGKVIQEIICLYIHIHEGKGGDVVPKKVMIGFIVTAVLLTGCIPSSDFIADSYNLENVMEDDANNESYVYRAAGETVPEVAQTIQGEDEPEEISEEDEERMFLVYEDRLVQVMEDPEEQQDTLIEVSEKDFVENNYSPSMLETYAMFRIIGDLYNMGNHNRDRGYEGYVGTGGNYHQNPGERGSNRSGSVSSTNNRGGGLGTGK</sequence>
<protein>
    <submittedName>
        <fullName evidence="2">DUF4247 domain-containing protein</fullName>
    </submittedName>
</protein>
<dbReference type="OrthoDB" id="2967172at2"/>
<comment type="caution">
    <text evidence="2">The sequence shown here is derived from an EMBL/GenBank/DDBJ whole genome shotgun (WGS) entry which is preliminary data.</text>
</comment>
<dbReference type="Pfam" id="PF14042">
    <property type="entry name" value="DUF4247"/>
    <property type="match status" value="1"/>
</dbReference>
<keyword evidence="3" id="KW-1185">Reference proteome</keyword>
<dbReference type="InterPro" id="IPR025341">
    <property type="entry name" value="DUF4247"/>
</dbReference>
<organism evidence="2 3">
    <name type="scientific">Salibacterium salarium</name>
    <dbReference type="NCBI Taxonomy" id="284579"/>
    <lineage>
        <taxon>Bacteria</taxon>
        <taxon>Bacillati</taxon>
        <taxon>Bacillota</taxon>
        <taxon>Bacilli</taxon>
        <taxon>Bacillales</taxon>
        <taxon>Bacillaceae</taxon>
    </lineage>
</organism>
<reference evidence="2 3" key="1">
    <citation type="submission" date="2018-10" db="EMBL/GenBank/DDBJ databases">
        <title>Draft genome sequence of Bacillus salarius IM0101, isolated from a hypersaline soil in Inner Mongolia, China.</title>
        <authorList>
            <person name="Yamprayoonswat W."/>
            <person name="Boonvisut S."/>
            <person name="Jumpathong W."/>
            <person name="Sittihan S."/>
            <person name="Ruangsuj P."/>
            <person name="Wanthongcharoen S."/>
            <person name="Thongpramul N."/>
            <person name="Pimmason S."/>
            <person name="Yu B."/>
            <person name="Yasawong M."/>
        </authorList>
    </citation>
    <scope>NUCLEOTIDE SEQUENCE [LARGE SCALE GENOMIC DNA]</scope>
    <source>
        <strain evidence="2 3">IM0101</strain>
    </source>
</reference>
<dbReference type="AlphaFoldDB" id="A0A3R9REJ8"/>